<dbReference type="RefSeq" id="WP_132978588.1">
    <property type="nucleotide sequence ID" value="NZ_SMAO01000013.1"/>
</dbReference>
<evidence type="ECO:0000256" key="3">
    <source>
        <dbReference type="ARBA" id="ARBA00022692"/>
    </source>
</evidence>
<sequence>MLHEFIDWILATVHGWGYVGIFILMALESTVLPVPSELVLIPAGYLAYQGEMNLFLILLASTIGSLAGAGVNYGFALWVGRPFLDRYGKYFFVRPALLHKTDVFFERHGAISTFTGRLIPGIRHLISLPAGLCRMRLSVFVFYTCLGAGIWSAILIALGYFIGGNEMLLKENLHLMTLVVLVCVGLILSGYYLWQRRQPA</sequence>
<reference evidence="8 9" key="1">
    <citation type="submission" date="2019-03" db="EMBL/GenBank/DDBJ databases">
        <title>Genomic Encyclopedia of Type Strains, Phase IV (KMG-IV): sequencing the most valuable type-strain genomes for metagenomic binning, comparative biology and taxonomic classification.</title>
        <authorList>
            <person name="Goeker M."/>
        </authorList>
    </citation>
    <scope>NUCLEOTIDE SEQUENCE [LARGE SCALE GENOMIC DNA]</scope>
    <source>
        <strain evidence="8 9">DSM 13587</strain>
    </source>
</reference>
<dbReference type="OrthoDB" id="9780918at2"/>
<evidence type="ECO:0000256" key="2">
    <source>
        <dbReference type="ARBA" id="ARBA00022475"/>
    </source>
</evidence>
<evidence type="ECO:0000256" key="6">
    <source>
        <dbReference type="SAM" id="Phobius"/>
    </source>
</evidence>
<evidence type="ECO:0000256" key="1">
    <source>
        <dbReference type="ARBA" id="ARBA00004651"/>
    </source>
</evidence>
<evidence type="ECO:0000313" key="8">
    <source>
        <dbReference type="EMBL" id="TCT18196.1"/>
    </source>
</evidence>
<proteinExistence type="predicted"/>
<keyword evidence="5 6" id="KW-0472">Membrane</keyword>
<feature type="transmembrane region" description="Helical" evidence="6">
    <location>
        <begin position="140"/>
        <end position="162"/>
    </location>
</feature>
<dbReference type="PANTHER" id="PTHR42709">
    <property type="entry name" value="ALKALINE PHOSPHATASE LIKE PROTEIN"/>
    <property type="match status" value="1"/>
</dbReference>
<comment type="subcellular location">
    <subcellularLocation>
        <location evidence="1">Cell membrane</location>
        <topology evidence="1">Multi-pass membrane protein</topology>
    </subcellularLocation>
</comment>
<evidence type="ECO:0000256" key="5">
    <source>
        <dbReference type="ARBA" id="ARBA00023136"/>
    </source>
</evidence>
<protein>
    <submittedName>
        <fullName evidence="8">Membrane protein DedA with SNARE-associated domain</fullName>
    </submittedName>
</protein>
<organism evidence="8 9">
    <name type="scientific">Thiobaca trueperi</name>
    <dbReference type="NCBI Taxonomy" id="127458"/>
    <lineage>
        <taxon>Bacteria</taxon>
        <taxon>Pseudomonadati</taxon>
        <taxon>Pseudomonadota</taxon>
        <taxon>Gammaproteobacteria</taxon>
        <taxon>Chromatiales</taxon>
        <taxon>Chromatiaceae</taxon>
        <taxon>Thiobaca</taxon>
    </lineage>
</organism>
<keyword evidence="4 6" id="KW-1133">Transmembrane helix</keyword>
<dbReference type="EMBL" id="SMAO01000013">
    <property type="protein sequence ID" value="TCT18196.1"/>
    <property type="molecule type" value="Genomic_DNA"/>
</dbReference>
<keyword evidence="2" id="KW-1003">Cell membrane</keyword>
<dbReference type="Pfam" id="PF09335">
    <property type="entry name" value="VTT_dom"/>
    <property type="match status" value="1"/>
</dbReference>
<evidence type="ECO:0000256" key="4">
    <source>
        <dbReference type="ARBA" id="ARBA00022989"/>
    </source>
</evidence>
<gene>
    <name evidence="8" type="ORF">EDC35_11314</name>
</gene>
<dbReference type="PANTHER" id="PTHR42709:SF6">
    <property type="entry name" value="UNDECAPRENYL PHOSPHATE TRANSPORTER A"/>
    <property type="match status" value="1"/>
</dbReference>
<evidence type="ECO:0000259" key="7">
    <source>
        <dbReference type="Pfam" id="PF09335"/>
    </source>
</evidence>
<comment type="caution">
    <text evidence="8">The sequence shown here is derived from an EMBL/GenBank/DDBJ whole genome shotgun (WGS) entry which is preliminary data.</text>
</comment>
<accession>A0A4R3MTL5</accession>
<feature type="transmembrane region" description="Helical" evidence="6">
    <location>
        <begin position="6"/>
        <end position="24"/>
    </location>
</feature>
<feature type="transmembrane region" description="Helical" evidence="6">
    <location>
        <begin position="54"/>
        <end position="79"/>
    </location>
</feature>
<feature type="transmembrane region" description="Helical" evidence="6">
    <location>
        <begin position="174"/>
        <end position="194"/>
    </location>
</feature>
<dbReference type="GO" id="GO:0005886">
    <property type="term" value="C:plasma membrane"/>
    <property type="evidence" value="ECO:0007669"/>
    <property type="project" value="UniProtKB-SubCell"/>
</dbReference>
<name>A0A4R3MTL5_9GAMM</name>
<feature type="domain" description="VTT" evidence="7">
    <location>
        <begin position="34"/>
        <end position="160"/>
    </location>
</feature>
<dbReference type="InterPro" id="IPR032816">
    <property type="entry name" value="VTT_dom"/>
</dbReference>
<evidence type="ECO:0000313" key="9">
    <source>
        <dbReference type="Proteomes" id="UP000295717"/>
    </source>
</evidence>
<dbReference type="AlphaFoldDB" id="A0A4R3MTL5"/>
<dbReference type="Proteomes" id="UP000295717">
    <property type="component" value="Unassembled WGS sequence"/>
</dbReference>
<dbReference type="InterPro" id="IPR051311">
    <property type="entry name" value="DedA_domain"/>
</dbReference>
<keyword evidence="9" id="KW-1185">Reference proteome</keyword>
<keyword evidence="3 6" id="KW-0812">Transmembrane</keyword>